<dbReference type="InterPro" id="IPR022366">
    <property type="entry name" value="Pup_deamidase"/>
</dbReference>
<dbReference type="EMBL" id="JACCAA010000001">
    <property type="protein sequence ID" value="NYG57660.1"/>
    <property type="molecule type" value="Genomic_DNA"/>
</dbReference>
<keyword evidence="4" id="KW-1185">Reference proteome</keyword>
<evidence type="ECO:0000313" key="3">
    <source>
        <dbReference type="EMBL" id="NYG57660.1"/>
    </source>
</evidence>
<dbReference type="GO" id="GO:0016811">
    <property type="term" value="F:hydrolase activity, acting on carbon-nitrogen (but not peptide) bonds, in linear amides"/>
    <property type="evidence" value="ECO:0007669"/>
    <property type="project" value="InterPro"/>
</dbReference>
<reference evidence="3 4" key="1">
    <citation type="submission" date="2020-07" db="EMBL/GenBank/DDBJ databases">
        <title>Sequencing the genomes of 1000 actinobacteria strains.</title>
        <authorList>
            <person name="Klenk H.-P."/>
        </authorList>
    </citation>
    <scope>NUCLEOTIDE SEQUENCE [LARGE SCALE GENOMIC DNA]</scope>
    <source>
        <strain evidence="3 4">DSM 23819</strain>
    </source>
</reference>
<dbReference type="AlphaFoldDB" id="A0A7Y9UVK4"/>
<dbReference type="GO" id="GO:0005524">
    <property type="term" value="F:ATP binding"/>
    <property type="evidence" value="ECO:0007669"/>
    <property type="project" value="TreeGrafter"/>
</dbReference>
<evidence type="ECO:0000313" key="4">
    <source>
        <dbReference type="Proteomes" id="UP000540656"/>
    </source>
</evidence>
<dbReference type="GO" id="GO:0070490">
    <property type="term" value="P:protein pupylation"/>
    <property type="evidence" value="ECO:0007669"/>
    <property type="project" value="TreeGrafter"/>
</dbReference>
<comment type="caution">
    <text evidence="3">The sequence shown here is derived from an EMBL/GenBank/DDBJ whole genome shotgun (WGS) entry which is preliminary data.</text>
</comment>
<dbReference type="GO" id="GO:0016874">
    <property type="term" value="F:ligase activity"/>
    <property type="evidence" value="ECO:0007669"/>
    <property type="project" value="UniProtKB-KW"/>
</dbReference>
<evidence type="ECO:0000256" key="2">
    <source>
        <dbReference type="PIRSR" id="PIRSR018077-1"/>
    </source>
</evidence>
<dbReference type="GO" id="GO:0019941">
    <property type="term" value="P:modification-dependent protein catabolic process"/>
    <property type="evidence" value="ECO:0007669"/>
    <property type="project" value="InterPro"/>
</dbReference>
<dbReference type="GO" id="GO:0008233">
    <property type="term" value="F:peptidase activity"/>
    <property type="evidence" value="ECO:0007669"/>
    <property type="project" value="InterPro"/>
</dbReference>
<evidence type="ECO:0000256" key="1">
    <source>
        <dbReference type="ARBA" id="ARBA00009114"/>
    </source>
</evidence>
<keyword evidence="3" id="KW-0436">Ligase</keyword>
<dbReference type="PIRSF" id="PIRSF018077">
    <property type="entry name" value="UCP018077"/>
    <property type="match status" value="1"/>
</dbReference>
<keyword evidence="3" id="KW-0647">Proteasome</keyword>
<gene>
    <name evidence="3" type="ORF">BJ980_000583</name>
</gene>
<proteinExistence type="inferred from homology"/>
<dbReference type="GO" id="GO:0010498">
    <property type="term" value="P:proteasomal protein catabolic process"/>
    <property type="evidence" value="ECO:0007669"/>
    <property type="project" value="InterPro"/>
</dbReference>
<dbReference type="NCBIfam" id="TIGR03688">
    <property type="entry name" value="depupylase_Dop"/>
    <property type="match status" value="1"/>
</dbReference>
<dbReference type="InterPro" id="IPR004347">
    <property type="entry name" value="Pup_ligase/deamidase"/>
</dbReference>
<dbReference type="Pfam" id="PF03136">
    <property type="entry name" value="Pup_ligase"/>
    <property type="match status" value="1"/>
</dbReference>
<name>A0A7Y9UVK4_9ACTN</name>
<dbReference type="EC" id="6.3.2.-" evidence="3"/>
<sequence length="502" mass="56206">MSVRRVMGTEVEYGISVSGQPNANPMVASSQVVNAYATTTVKARRARWDFEEESPLRDARGFDMARQIADPTQLTDEDLGLANIILTNGARLYVDHAHPEYATPECTTPLDIVRWDKAGEQVMLDAAARASSVPGAAPILLYKNNTDNKGVSYGAHENYLMRRSTPFADIVRHLIPFFVSRQVVTGAGRIGIGQDGREHGFQISQRADFFEVEVGLETTLKRPIINTRDEPHANPDLYRRLHVIIGDANLSEVSTYLKIGSTALVLSMIEAGYLTRPLTVEGSVAALRAVSHDPTCKELITLHDGRKLTGVQLQMEYLDLARKFVDERLGSDADSQTVDVLERWESVLTRLERDPMECARELDWVAKLKLLNHYRDRDGMGWDDAKLHLIDLQYADIRPEKGLYHRLVRMGKIETLLDPQGTEDAMHDPPEDTRAYFRGRCLEKYADSVAAASWDSVIFDLPGRESLQRVPTVDPLRGTKAHVGQLIDRCDTAQQLFSALTH</sequence>
<dbReference type="RefSeq" id="WP_179500903.1">
    <property type="nucleotide sequence ID" value="NZ_JACCAA010000001.1"/>
</dbReference>
<feature type="active site" description="Proton acceptor" evidence="2">
    <location>
        <position position="95"/>
    </location>
</feature>
<accession>A0A7Y9UVK4</accession>
<protein>
    <submittedName>
        <fullName evidence="3">Proteasome accessory factor A</fullName>
        <ecNumber evidence="3">6.3.2.-</ecNumber>
    </submittedName>
</protein>
<dbReference type="Proteomes" id="UP000540656">
    <property type="component" value="Unassembled WGS sequence"/>
</dbReference>
<comment type="similarity">
    <text evidence="1">Belongs to the Pup ligase/Pup deamidase family. Pup deamidase subfamily.</text>
</comment>
<organism evidence="3 4">
    <name type="scientific">Nocardioides daedukensis</name>
    <dbReference type="NCBI Taxonomy" id="634462"/>
    <lineage>
        <taxon>Bacteria</taxon>
        <taxon>Bacillati</taxon>
        <taxon>Actinomycetota</taxon>
        <taxon>Actinomycetes</taxon>
        <taxon>Propionibacteriales</taxon>
        <taxon>Nocardioidaceae</taxon>
        <taxon>Nocardioides</taxon>
    </lineage>
</organism>
<dbReference type="GO" id="GO:0000502">
    <property type="term" value="C:proteasome complex"/>
    <property type="evidence" value="ECO:0007669"/>
    <property type="project" value="UniProtKB-KW"/>
</dbReference>
<dbReference type="PANTHER" id="PTHR42307">
    <property type="entry name" value="PUP DEAMIDASE/DEPUPYLASE"/>
    <property type="match status" value="1"/>
</dbReference>
<dbReference type="PANTHER" id="PTHR42307:SF2">
    <property type="entry name" value="PUP DEAMIDASE_DEPUPYLASE"/>
    <property type="match status" value="1"/>
</dbReference>